<feature type="region of interest" description="Disordered" evidence="1">
    <location>
        <begin position="1"/>
        <end position="25"/>
    </location>
</feature>
<organism evidence="2 3">
    <name type="scientific">Streptomyces albiaxialis</name>
    <dbReference type="NCBI Taxonomy" id="329523"/>
    <lineage>
        <taxon>Bacteria</taxon>
        <taxon>Bacillati</taxon>
        <taxon>Actinomycetota</taxon>
        <taxon>Actinomycetes</taxon>
        <taxon>Kitasatosporales</taxon>
        <taxon>Streptomycetaceae</taxon>
        <taxon>Streptomyces</taxon>
    </lineage>
</organism>
<feature type="compositionally biased region" description="Basic and acidic residues" evidence="1">
    <location>
        <begin position="248"/>
        <end position="305"/>
    </location>
</feature>
<feature type="compositionally biased region" description="Basic and acidic residues" evidence="1">
    <location>
        <begin position="185"/>
        <end position="211"/>
    </location>
</feature>
<accession>A0ABP5HC39</accession>
<proteinExistence type="predicted"/>
<evidence type="ECO:0008006" key="4">
    <source>
        <dbReference type="Google" id="ProtNLM"/>
    </source>
</evidence>
<keyword evidence="3" id="KW-1185">Reference proteome</keyword>
<dbReference type="EMBL" id="BAAAPE010000007">
    <property type="protein sequence ID" value="GAA2070961.1"/>
    <property type="molecule type" value="Genomic_DNA"/>
</dbReference>
<protein>
    <recommendedName>
        <fullName evidence="4">Hydrogenase expression protein HypF</fullName>
    </recommendedName>
</protein>
<dbReference type="Proteomes" id="UP001500016">
    <property type="component" value="Unassembled WGS sequence"/>
</dbReference>
<dbReference type="RefSeq" id="WP_344526672.1">
    <property type="nucleotide sequence ID" value="NZ_BAAAPE010000007.1"/>
</dbReference>
<comment type="caution">
    <text evidence="2">The sequence shown here is derived from an EMBL/GenBank/DDBJ whole genome shotgun (WGS) entry which is preliminary data.</text>
</comment>
<sequence length="464" mass="49259">MPADKAQGRGRSGPRHAAPRKPLLTRLNIPAGKAVAVAAVPTAMLVGMGFTPQLAQAKPLPKNPFKGDACVSAPDKEETEAEQEKREERAEKLKRDLAKEQAKREKAAEDAKEKGKGKGSGGDSGDADKSGPSDGTDEPAPDPAKPSQPPSGGGEDADKPSTPAPDPSESEDEENPWYDPLGVGKKLEDAFTPKDEKEQEDPAKPAPEDSAKPTPTPSAPSKPSEPSEPSKPSTPKPPSSEDGEDASAGDRAEKRDGGDDAAKKQKDEAGKDREKDREKDKDKPGANEQGKDGKARAYDPDKDAGKPFPCPEKGDYEGKGEQTPATIPNQPWYLKASSLTLRGASYKGIVEITMPNGKTKQALKYTSDELDIGDLHQTVDGPSGKTTHVKAAEGSTSTIRGGQVTMYTEELKGKLFGLIPMTFSPESPPPLDLPFIYLTDVEVRQAAQFGGNLTVPGLHTYLTD</sequence>
<evidence type="ECO:0000313" key="3">
    <source>
        <dbReference type="Proteomes" id="UP001500016"/>
    </source>
</evidence>
<name>A0ABP5HC39_9ACTN</name>
<evidence type="ECO:0000256" key="1">
    <source>
        <dbReference type="SAM" id="MobiDB-lite"/>
    </source>
</evidence>
<evidence type="ECO:0000313" key="2">
    <source>
        <dbReference type="EMBL" id="GAA2070961.1"/>
    </source>
</evidence>
<feature type="compositionally biased region" description="Basic and acidic residues" evidence="1">
    <location>
        <begin position="82"/>
        <end position="116"/>
    </location>
</feature>
<feature type="region of interest" description="Disordered" evidence="1">
    <location>
        <begin position="55"/>
        <end position="329"/>
    </location>
</feature>
<reference evidence="3" key="1">
    <citation type="journal article" date="2019" name="Int. J. Syst. Evol. Microbiol.">
        <title>The Global Catalogue of Microorganisms (GCM) 10K type strain sequencing project: providing services to taxonomists for standard genome sequencing and annotation.</title>
        <authorList>
            <consortium name="The Broad Institute Genomics Platform"/>
            <consortium name="The Broad Institute Genome Sequencing Center for Infectious Disease"/>
            <person name="Wu L."/>
            <person name="Ma J."/>
        </authorList>
    </citation>
    <scope>NUCLEOTIDE SEQUENCE [LARGE SCALE GENOMIC DNA]</scope>
    <source>
        <strain evidence="3">JCM 15478</strain>
    </source>
</reference>
<gene>
    <name evidence="2" type="ORF">GCM10009801_22050</name>
</gene>
<feature type="region of interest" description="Disordered" evidence="1">
    <location>
        <begin position="376"/>
        <end position="396"/>
    </location>
</feature>